<dbReference type="AlphaFoldDB" id="A0AAJ1BYT0"/>
<name>A0AAJ1BYT0_9HYPH</name>
<protein>
    <submittedName>
        <fullName evidence="1">Uncharacterized protein</fullName>
    </submittedName>
</protein>
<evidence type="ECO:0000313" key="1">
    <source>
        <dbReference type="EMBL" id="MCO5958797.1"/>
    </source>
</evidence>
<dbReference type="EMBL" id="JAMXLX010000006">
    <property type="protein sequence ID" value="MCO5958797.1"/>
    <property type="molecule type" value="Genomic_DNA"/>
</dbReference>
<dbReference type="RefSeq" id="WP_250911710.1">
    <property type="nucleotide sequence ID" value="NZ_JAMXLX010000006.1"/>
</dbReference>
<dbReference type="Proteomes" id="UP001155380">
    <property type="component" value="Unassembled WGS sequence"/>
</dbReference>
<organism evidence="1 2">
    <name type="scientific">Ciceribacter sichuanensis</name>
    <dbReference type="NCBI Taxonomy" id="2949647"/>
    <lineage>
        <taxon>Bacteria</taxon>
        <taxon>Pseudomonadati</taxon>
        <taxon>Pseudomonadota</taxon>
        <taxon>Alphaproteobacteria</taxon>
        <taxon>Hyphomicrobiales</taxon>
        <taxon>Rhizobiaceae</taxon>
        <taxon>Ciceribacter</taxon>
    </lineage>
</organism>
<gene>
    <name evidence="1" type="ORF">NBH21_18620</name>
</gene>
<reference evidence="1" key="1">
    <citation type="submission" date="2022-06" db="EMBL/GenBank/DDBJ databases">
        <authorList>
            <person name="Sun Q."/>
        </authorList>
    </citation>
    <scope>NUCLEOTIDE SEQUENCE</scope>
    <source>
        <strain evidence="1">S101</strain>
    </source>
</reference>
<evidence type="ECO:0000313" key="2">
    <source>
        <dbReference type="Proteomes" id="UP001155380"/>
    </source>
</evidence>
<proteinExistence type="predicted"/>
<accession>A0AAJ1BYT0</accession>
<comment type="caution">
    <text evidence="1">The sequence shown here is derived from an EMBL/GenBank/DDBJ whole genome shotgun (WGS) entry which is preliminary data.</text>
</comment>
<sequence>MTTPVRNDEQSRVPIDGRRTFVPVLLRLACGSKTGIRVYVVSPDPIYTAGLVELAGDGKAQI</sequence>